<sequence length="120" mass="12979">MSVILIHNALRLFGSKIPFFFLVCPSFLCQIGRGPSVRQGASMYNPTENKSPSIKRSPAFKTSPGAMVRHSGPQRCCGVCDIATPPASLPTTSTTTQTLLSSPLTPARQPVLTFGLFKRR</sequence>
<evidence type="ECO:0008006" key="4">
    <source>
        <dbReference type="Google" id="ProtNLM"/>
    </source>
</evidence>
<protein>
    <recommendedName>
        <fullName evidence="4">Secreted protein</fullName>
    </recommendedName>
</protein>
<evidence type="ECO:0000256" key="1">
    <source>
        <dbReference type="SAM" id="MobiDB-lite"/>
    </source>
</evidence>
<evidence type="ECO:0000313" key="3">
    <source>
        <dbReference type="Proteomes" id="UP001352852"/>
    </source>
</evidence>
<gene>
    <name evidence="2" type="ORF">CHARACLAT_016297</name>
</gene>
<name>A0ABU7DL13_9TELE</name>
<dbReference type="EMBL" id="JAHUTJ010025902">
    <property type="protein sequence ID" value="MED6274434.1"/>
    <property type="molecule type" value="Genomic_DNA"/>
</dbReference>
<reference evidence="2 3" key="1">
    <citation type="submission" date="2021-06" db="EMBL/GenBank/DDBJ databases">
        <authorList>
            <person name="Palmer J.M."/>
        </authorList>
    </citation>
    <scope>NUCLEOTIDE SEQUENCE [LARGE SCALE GENOMIC DNA]</scope>
    <source>
        <strain evidence="2 3">CL_MEX2019</strain>
        <tissue evidence="2">Muscle</tissue>
    </source>
</reference>
<evidence type="ECO:0000313" key="2">
    <source>
        <dbReference type="EMBL" id="MED6274434.1"/>
    </source>
</evidence>
<feature type="region of interest" description="Disordered" evidence="1">
    <location>
        <begin position="42"/>
        <end position="67"/>
    </location>
</feature>
<dbReference type="Proteomes" id="UP001352852">
    <property type="component" value="Unassembled WGS sequence"/>
</dbReference>
<keyword evidence="3" id="KW-1185">Reference proteome</keyword>
<proteinExistence type="predicted"/>
<organism evidence="2 3">
    <name type="scientific">Characodon lateralis</name>
    <dbReference type="NCBI Taxonomy" id="208331"/>
    <lineage>
        <taxon>Eukaryota</taxon>
        <taxon>Metazoa</taxon>
        <taxon>Chordata</taxon>
        <taxon>Craniata</taxon>
        <taxon>Vertebrata</taxon>
        <taxon>Euteleostomi</taxon>
        <taxon>Actinopterygii</taxon>
        <taxon>Neopterygii</taxon>
        <taxon>Teleostei</taxon>
        <taxon>Neoteleostei</taxon>
        <taxon>Acanthomorphata</taxon>
        <taxon>Ovalentaria</taxon>
        <taxon>Atherinomorphae</taxon>
        <taxon>Cyprinodontiformes</taxon>
        <taxon>Goodeidae</taxon>
        <taxon>Characodon</taxon>
    </lineage>
</organism>
<comment type="caution">
    <text evidence="2">The sequence shown here is derived from an EMBL/GenBank/DDBJ whole genome shotgun (WGS) entry which is preliminary data.</text>
</comment>
<feature type="compositionally biased region" description="Polar residues" evidence="1">
    <location>
        <begin position="42"/>
        <end position="54"/>
    </location>
</feature>
<accession>A0ABU7DL13</accession>